<dbReference type="NCBIfam" id="TIGR01509">
    <property type="entry name" value="HAD-SF-IA-v3"/>
    <property type="match status" value="1"/>
</dbReference>
<dbReference type="AlphaFoldDB" id="A0A7G9G845"/>
<dbReference type="InterPro" id="IPR006439">
    <property type="entry name" value="HAD-SF_hydro_IA"/>
</dbReference>
<dbReference type="SFLD" id="SFLDG01129">
    <property type="entry name" value="C1.5:_HAD__Beta-PGM__Phosphata"/>
    <property type="match status" value="1"/>
</dbReference>
<sequence length="229" mass="25676">MTEAVIFDMDGLMFDSERLVQLSWTLSGRALGYEEEDLGQNIYHTLGMGVASRRAYFLEHYGEAFPFDTFRQYTKRFFWEKAEEEGIGVKPGLYELLTYLKENGYKIGMATSSSYDYAVGNLERAGIRGYFDAIVCGNMIEKTKPAPDIYQKAAGMLMEPPSCCLALEDAPNGVLSAVRAGMPVVMIPDLLEPKPEIERLLYARCGSLSEVIPLLEEKRCSAEARPVTY</sequence>
<protein>
    <submittedName>
        <fullName evidence="1">HAD family phosphatase</fullName>
    </submittedName>
</protein>
<dbReference type="PRINTS" id="PR00413">
    <property type="entry name" value="HADHALOGNASE"/>
</dbReference>
<evidence type="ECO:0000313" key="1">
    <source>
        <dbReference type="EMBL" id="QNM06977.1"/>
    </source>
</evidence>
<dbReference type="InterPro" id="IPR023214">
    <property type="entry name" value="HAD_sf"/>
</dbReference>
<dbReference type="KEGG" id="qdo:H9Q78_04940"/>
<dbReference type="PANTHER" id="PTHR18901">
    <property type="entry name" value="2-DEOXYGLUCOSE-6-PHOSPHATE PHOSPHATASE 2"/>
    <property type="match status" value="1"/>
</dbReference>
<dbReference type="SUPFAM" id="SSF56784">
    <property type="entry name" value="HAD-like"/>
    <property type="match status" value="1"/>
</dbReference>
<proteinExistence type="predicted"/>
<dbReference type="PANTHER" id="PTHR18901:SF38">
    <property type="entry name" value="PSEUDOURIDINE-5'-PHOSPHATASE"/>
    <property type="match status" value="1"/>
</dbReference>
<accession>A0A7G9G845</accession>
<gene>
    <name evidence="1" type="ORF">H9Q78_04940</name>
</gene>
<dbReference type="InterPro" id="IPR036412">
    <property type="entry name" value="HAD-like_sf"/>
</dbReference>
<name>A0A7G9G845_9FIRM</name>
<dbReference type="Gene3D" id="3.40.50.1000">
    <property type="entry name" value="HAD superfamily/HAD-like"/>
    <property type="match status" value="1"/>
</dbReference>
<dbReference type="SFLD" id="SFLDS00003">
    <property type="entry name" value="Haloacid_Dehalogenase"/>
    <property type="match status" value="1"/>
</dbReference>
<dbReference type="Gene3D" id="1.10.150.240">
    <property type="entry name" value="Putative phosphatase, domain 2"/>
    <property type="match status" value="1"/>
</dbReference>
<keyword evidence="2" id="KW-1185">Reference proteome</keyword>
<dbReference type="Proteomes" id="UP000515823">
    <property type="component" value="Chromosome"/>
</dbReference>
<dbReference type="Pfam" id="PF00702">
    <property type="entry name" value="Hydrolase"/>
    <property type="match status" value="1"/>
</dbReference>
<organism evidence="1 2">
    <name type="scientific">Qiania dongpingensis</name>
    <dbReference type="NCBI Taxonomy" id="2763669"/>
    <lineage>
        <taxon>Bacteria</taxon>
        <taxon>Bacillati</taxon>
        <taxon>Bacillota</taxon>
        <taxon>Clostridia</taxon>
        <taxon>Lachnospirales</taxon>
        <taxon>Lachnospiraceae</taxon>
        <taxon>Qiania</taxon>
    </lineage>
</organism>
<evidence type="ECO:0000313" key="2">
    <source>
        <dbReference type="Proteomes" id="UP000515823"/>
    </source>
</evidence>
<reference evidence="1 2" key="1">
    <citation type="submission" date="2020-08" db="EMBL/GenBank/DDBJ databases">
        <authorList>
            <person name="Liu C."/>
            <person name="Sun Q."/>
        </authorList>
    </citation>
    <scope>NUCLEOTIDE SEQUENCE [LARGE SCALE GENOMIC DNA]</scope>
    <source>
        <strain evidence="1 2">NSJ-38</strain>
    </source>
</reference>
<dbReference type="InterPro" id="IPR023198">
    <property type="entry name" value="PGP-like_dom2"/>
</dbReference>
<dbReference type="EMBL" id="CP060634">
    <property type="protein sequence ID" value="QNM06977.1"/>
    <property type="molecule type" value="Genomic_DNA"/>
</dbReference>